<dbReference type="GO" id="GO:0046578">
    <property type="term" value="P:regulation of Ras protein signal transduction"/>
    <property type="evidence" value="ECO:0007669"/>
    <property type="project" value="TreeGrafter"/>
</dbReference>
<dbReference type="PANTHER" id="PTHR11362:SF148">
    <property type="entry name" value="CARBOXYPEPTIDASE Y INHIBITOR"/>
    <property type="match status" value="1"/>
</dbReference>
<feature type="compositionally biased region" description="Low complexity" evidence="1">
    <location>
        <begin position="198"/>
        <end position="211"/>
    </location>
</feature>
<dbReference type="Pfam" id="PF01161">
    <property type="entry name" value="PBP"/>
    <property type="match status" value="1"/>
</dbReference>
<dbReference type="Gene3D" id="3.90.280.10">
    <property type="entry name" value="PEBP-like"/>
    <property type="match status" value="1"/>
</dbReference>
<evidence type="ECO:0000256" key="1">
    <source>
        <dbReference type="SAM" id="MobiDB-lite"/>
    </source>
</evidence>
<dbReference type="GO" id="GO:0030162">
    <property type="term" value="P:regulation of proteolysis"/>
    <property type="evidence" value="ECO:0007669"/>
    <property type="project" value="TreeGrafter"/>
</dbReference>
<dbReference type="InterPro" id="IPR036610">
    <property type="entry name" value="PEBP-like_sf"/>
</dbReference>
<feature type="signal peptide" evidence="2">
    <location>
        <begin position="1"/>
        <end position="19"/>
    </location>
</feature>
<dbReference type="Proteomes" id="UP000799779">
    <property type="component" value="Unassembled WGS sequence"/>
</dbReference>
<dbReference type="InterPro" id="IPR008914">
    <property type="entry name" value="PEBP"/>
</dbReference>
<dbReference type="AlphaFoldDB" id="A0A6A5X544"/>
<protein>
    <submittedName>
        <fullName evidence="3">PEBP-like protein</fullName>
    </submittedName>
</protein>
<keyword evidence="4" id="KW-1185">Reference proteome</keyword>
<reference evidence="3" key="1">
    <citation type="journal article" date="2020" name="Stud. Mycol.">
        <title>101 Dothideomycetes genomes: a test case for predicting lifestyles and emergence of pathogens.</title>
        <authorList>
            <person name="Haridas S."/>
            <person name="Albert R."/>
            <person name="Binder M."/>
            <person name="Bloem J."/>
            <person name="Labutti K."/>
            <person name="Salamov A."/>
            <person name="Andreopoulos B."/>
            <person name="Baker S."/>
            <person name="Barry K."/>
            <person name="Bills G."/>
            <person name="Bluhm B."/>
            <person name="Cannon C."/>
            <person name="Castanera R."/>
            <person name="Culley D."/>
            <person name="Daum C."/>
            <person name="Ezra D."/>
            <person name="Gonzalez J."/>
            <person name="Henrissat B."/>
            <person name="Kuo A."/>
            <person name="Liang C."/>
            <person name="Lipzen A."/>
            <person name="Lutzoni F."/>
            <person name="Magnuson J."/>
            <person name="Mondo S."/>
            <person name="Nolan M."/>
            <person name="Ohm R."/>
            <person name="Pangilinan J."/>
            <person name="Park H.-J."/>
            <person name="Ramirez L."/>
            <person name="Alfaro M."/>
            <person name="Sun H."/>
            <person name="Tritt A."/>
            <person name="Yoshinaga Y."/>
            <person name="Zwiers L.-H."/>
            <person name="Turgeon B."/>
            <person name="Goodwin S."/>
            <person name="Spatafora J."/>
            <person name="Crous P."/>
            <person name="Grigoriev I."/>
        </authorList>
    </citation>
    <scope>NUCLEOTIDE SEQUENCE</scope>
    <source>
        <strain evidence="3">CBS 123094</strain>
    </source>
</reference>
<name>A0A6A5X544_9PLEO</name>
<dbReference type="GO" id="GO:0005543">
    <property type="term" value="F:phospholipid binding"/>
    <property type="evidence" value="ECO:0007669"/>
    <property type="project" value="TreeGrafter"/>
</dbReference>
<proteinExistence type="predicted"/>
<dbReference type="EMBL" id="ML977556">
    <property type="protein sequence ID" value="KAF2007997.1"/>
    <property type="molecule type" value="Genomic_DNA"/>
</dbReference>
<accession>A0A6A5X544</accession>
<evidence type="ECO:0000313" key="3">
    <source>
        <dbReference type="EMBL" id="KAF2007997.1"/>
    </source>
</evidence>
<dbReference type="PANTHER" id="PTHR11362">
    <property type="entry name" value="PHOSPHATIDYLETHANOLAMINE-BINDING PROTEIN"/>
    <property type="match status" value="1"/>
</dbReference>
<feature type="region of interest" description="Disordered" evidence="1">
    <location>
        <begin position="189"/>
        <end position="211"/>
    </location>
</feature>
<dbReference type="SUPFAM" id="SSF49777">
    <property type="entry name" value="PEBP-like"/>
    <property type="match status" value="1"/>
</dbReference>
<sequence>MMFNSKLWTGAMLWSAVAAQTAPGFPILASQALGIQFGTNIVQPAGEQIPRPDTASPPNITSAVWTSTGQGVLLMVDSDVPRNGTRVQLLHWLVSGVTLSEESNSSSLIIPSPGEAEYRQPSPPVGDSPHAYTFVLFSQPENFSVPAQFNDVLQSRVFFNTSAFVAAAGLGDAIAANYIQVQNLTGSATTTFPPPRDTGSPTSTPAASSTGVEFPGAAPAAVLGSGRVFWVGMGTALIAGVCAVAL</sequence>
<dbReference type="GO" id="GO:0030414">
    <property type="term" value="F:peptidase inhibitor activity"/>
    <property type="evidence" value="ECO:0007669"/>
    <property type="project" value="TreeGrafter"/>
</dbReference>
<gene>
    <name evidence="3" type="ORF">P154DRAFT_479417</name>
</gene>
<evidence type="ECO:0000256" key="2">
    <source>
        <dbReference type="SAM" id="SignalP"/>
    </source>
</evidence>
<keyword evidence="2" id="KW-0732">Signal</keyword>
<dbReference type="InterPro" id="IPR035810">
    <property type="entry name" value="PEBP_euk"/>
</dbReference>
<organism evidence="3 4">
    <name type="scientific">Amniculicola lignicola CBS 123094</name>
    <dbReference type="NCBI Taxonomy" id="1392246"/>
    <lineage>
        <taxon>Eukaryota</taxon>
        <taxon>Fungi</taxon>
        <taxon>Dikarya</taxon>
        <taxon>Ascomycota</taxon>
        <taxon>Pezizomycotina</taxon>
        <taxon>Dothideomycetes</taxon>
        <taxon>Pleosporomycetidae</taxon>
        <taxon>Pleosporales</taxon>
        <taxon>Amniculicolaceae</taxon>
        <taxon>Amniculicola</taxon>
    </lineage>
</organism>
<dbReference type="CDD" id="cd00866">
    <property type="entry name" value="PEBP_euk"/>
    <property type="match status" value="1"/>
</dbReference>
<dbReference type="OrthoDB" id="2506647at2759"/>
<evidence type="ECO:0000313" key="4">
    <source>
        <dbReference type="Proteomes" id="UP000799779"/>
    </source>
</evidence>
<feature type="chain" id="PRO_5025616951" evidence="2">
    <location>
        <begin position="20"/>
        <end position="246"/>
    </location>
</feature>